<name>A0A212F2B1_DANPL</name>
<sequence length="121" mass="14055">MTDEIFSNKEVKDKTISSEEKREEYIDKEITPIYIVEEWKDNLTEHNGDRETVTVVTEDEEGNEVREEELTVLEPGMWSEVSCEESPEKYSDSEIIEKEHREQTAADLTDATMLPDKQIIG</sequence>
<evidence type="ECO:0000313" key="2">
    <source>
        <dbReference type="EMBL" id="OWR47863.1"/>
    </source>
</evidence>
<organism evidence="2 3">
    <name type="scientific">Danaus plexippus plexippus</name>
    <dbReference type="NCBI Taxonomy" id="278856"/>
    <lineage>
        <taxon>Eukaryota</taxon>
        <taxon>Metazoa</taxon>
        <taxon>Ecdysozoa</taxon>
        <taxon>Arthropoda</taxon>
        <taxon>Hexapoda</taxon>
        <taxon>Insecta</taxon>
        <taxon>Pterygota</taxon>
        <taxon>Neoptera</taxon>
        <taxon>Endopterygota</taxon>
        <taxon>Lepidoptera</taxon>
        <taxon>Glossata</taxon>
        <taxon>Ditrysia</taxon>
        <taxon>Papilionoidea</taxon>
        <taxon>Nymphalidae</taxon>
        <taxon>Danainae</taxon>
        <taxon>Danaini</taxon>
        <taxon>Danaina</taxon>
        <taxon>Danaus</taxon>
        <taxon>Danaus</taxon>
    </lineage>
</organism>
<proteinExistence type="predicted"/>
<dbReference type="AlphaFoldDB" id="A0A212F2B1"/>
<feature type="region of interest" description="Disordered" evidence="1">
    <location>
        <begin position="1"/>
        <end position="22"/>
    </location>
</feature>
<evidence type="ECO:0000313" key="3">
    <source>
        <dbReference type="Proteomes" id="UP000007151"/>
    </source>
</evidence>
<dbReference type="InParanoid" id="A0A212F2B1"/>
<protein>
    <submittedName>
        <fullName evidence="2">Uncharacterized protein</fullName>
    </submittedName>
</protein>
<evidence type="ECO:0000256" key="1">
    <source>
        <dbReference type="SAM" id="MobiDB-lite"/>
    </source>
</evidence>
<dbReference type="Proteomes" id="UP000007151">
    <property type="component" value="Unassembled WGS sequence"/>
</dbReference>
<comment type="caution">
    <text evidence="2">The sequence shown here is derived from an EMBL/GenBank/DDBJ whole genome shotgun (WGS) entry which is preliminary data.</text>
</comment>
<dbReference type="EMBL" id="AGBW02010779">
    <property type="protein sequence ID" value="OWR47863.1"/>
    <property type="molecule type" value="Genomic_DNA"/>
</dbReference>
<keyword evidence="3" id="KW-1185">Reference proteome</keyword>
<reference evidence="2 3" key="1">
    <citation type="journal article" date="2011" name="Cell">
        <title>The monarch butterfly genome yields insights into long-distance migration.</title>
        <authorList>
            <person name="Zhan S."/>
            <person name="Merlin C."/>
            <person name="Boore J.L."/>
            <person name="Reppert S.M."/>
        </authorList>
    </citation>
    <scope>NUCLEOTIDE SEQUENCE [LARGE SCALE GENOMIC DNA]</scope>
    <source>
        <strain evidence="2">F-2</strain>
    </source>
</reference>
<accession>A0A212F2B1</accession>
<dbReference type="KEGG" id="dpl:KGM_204908"/>
<gene>
    <name evidence="2" type="ORF">KGM_204908</name>
</gene>